<evidence type="ECO:0000313" key="1">
    <source>
        <dbReference type="EMBL" id="GFN47200.1"/>
    </source>
</evidence>
<reference evidence="1 2" key="1">
    <citation type="submission" date="2020-06" db="EMBL/GenBank/DDBJ databases">
        <title>The genome sequence of Candidatus Regiella insecticola strain Tut.</title>
        <authorList>
            <person name="Nikoh N."/>
            <person name="Tsuchida T."/>
            <person name="Koga R."/>
            <person name="Oshima K."/>
            <person name="Hattori M."/>
            <person name="Fukatsu T."/>
        </authorList>
    </citation>
    <scope>NUCLEOTIDE SEQUENCE [LARGE SCALE GENOMIC DNA]</scope>
    <source>
        <strain evidence="1 2">Tut</strain>
    </source>
</reference>
<comment type="caution">
    <text evidence="1">The sequence shown here is derived from an EMBL/GenBank/DDBJ whole genome shotgun (WGS) entry which is preliminary data.</text>
</comment>
<gene>
    <name evidence="1" type="ORF">RINTU1_31530</name>
</gene>
<dbReference type="Proteomes" id="UP000504714">
    <property type="component" value="Unassembled WGS sequence"/>
</dbReference>
<proteinExistence type="predicted"/>
<name>A0A6L2ZRV0_9ENTR</name>
<sequence length="88" mass="10153">MIGSIRLHKVPAKEYFFHYFTRCSGLFYIIGQQVAEYNIGIDGEFHFSLAQPLRAISFMSSIDKTTLPLFFIWRIPNASSMFRPSRAA</sequence>
<dbReference type="EMBL" id="BLXO01000008">
    <property type="protein sequence ID" value="GFN47200.1"/>
    <property type="molecule type" value="Genomic_DNA"/>
</dbReference>
<dbReference type="AlphaFoldDB" id="A0A6L2ZRV0"/>
<protein>
    <submittedName>
        <fullName evidence="1">Uncharacterized protein</fullName>
    </submittedName>
</protein>
<organism evidence="1 2">
    <name type="scientific">Candidatus Regiella insecticola</name>
    <dbReference type="NCBI Taxonomy" id="138073"/>
    <lineage>
        <taxon>Bacteria</taxon>
        <taxon>Pseudomonadati</taxon>
        <taxon>Pseudomonadota</taxon>
        <taxon>Gammaproteobacteria</taxon>
        <taxon>Enterobacterales</taxon>
        <taxon>Enterobacteriaceae</taxon>
        <taxon>aphid secondary symbionts</taxon>
        <taxon>Candidatus Regiella</taxon>
    </lineage>
</organism>
<evidence type="ECO:0000313" key="2">
    <source>
        <dbReference type="Proteomes" id="UP000504714"/>
    </source>
</evidence>
<accession>A0A6L2ZRV0</accession>